<organism evidence="2 3">
    <name type="scientific">Treponema brennaborense (strain DSM 12168 / CIP 105900 / DD5/3)</name>
    <dbReference type="NCBI Taxonomy" id="906968"/>
    <lineage>
        <taxon>Bacteria</taxon>
        <taxon>Pseudomonadati</taxon>
        <taxon>Spirochaetota</taxon>
        <taxon>Spirochaetia</taxon>
        <taxon>Spirochaetales</taxon>
        <taxon>Treponemataceae</taxon>
        <taxon>Treponema</taxon>
    </lineage>
</organism>
<proteinExistence type="predicted"/>
<dbReference type="SUPFAM" id="SSF51556">
    <property type="entry name" value="Metallo-dependent hydrolases"/>
    <property type="match status" value="1"/>
</dbReference>
<accession>F4LKM6</accession>
<dbReference type="OrthoDB" id="9810005at2"/>
<dbReference type="EMBL" id="CP002696">
    <property type="protein sequence ID" value="AEE17582.1"/>
    <property type="molecule type" value="Genomic_DNA"/>
</dbReference>
<dbReference type="GO" id="GO:0046872">
    <property type="term" value="F:metal ion binding"/>
    <property type="evidence" value="ECO:0007669"/>
    <property type="project" value="UniProtKB-KW"/>
</dbReference>
<dbReference type="PANTHER" id="PTHR46124:SF2">
    <property type="entry name" value="D-AMINOACYL-TRNA DEACYLASE"/>
    <property type="match status" value="1"/>
</dbReference>
<dbReference type="HOGENOM" id="CLU_031506_5_0_12"/>
<protein>
    <submittedName>
        <fullName evidence="2">TatD-related deoxyribonuclease</fullName>
    </submittedName>
</protein>
<feature type="binding site" evidence="1">
    <location>
        <position position="200"/>
    </location>
    <ligand>
        <name>a divalent metal cation</name>
        <dbReference type="ChEBI" id="CHEBI:60240"/>
        <label>1</label>
    </ligand>
</feature>
<reference evidence="3" key="1">
    <citation type="submission" date="2011-04" db="EMBL/GenBank/DDBJ databases">
        <title>The complete genome of Treponema brennaborense DSM 12168.</title>
        <authorList>
            <person name="Lucas S."/>
            <person name="Han J."/>
            <person name="Lapidus A."/>
            <person name="Bruce D."/>
            <person name="Goodwin L."/>
            <person name="Pitluck S."/>
            <person name="Peters L."/>
            <person name="Kyrpides N."/>
            <person name="Mavromatis K."/>
            <person name="Ivanova N."/>
            <person name="Mikhailova N."/>
            <person name="Pagani I."/>
            <person name="Teshima H."/>
            <person name="Detter J.C."/>
            <person name="Tapia R."/>
            <person name="Han C."/>
            <person name="Land M."/>
            <person name="Hauser L."/>
            <person name="Markowitz V."/>
            <person name="Cheng J.-F."/>
            <person name="Hugenholtz P."/>
            <person name="Woyke T."/>
            <person name="Wu D."/>
            <person name="Gronow S."/>
            <person name="Wellnitz S."/>
            <person name="Brambilla E."/>
            <person name="Klenk H.-P."/>
            <person name="Eisen J.A."/>
        </authorList>
    </citation>
    <scope>NUCLEOTIDE SEQUENCE [LARGE SCALE GENOMIC DNA]</scope>
    <source>
        <strain evidence="3">DSM 12168 / CIP 105900 / DD5/3</strain>
    </source>
</reference>
<evidence type="ECO:0000313" key="3">
    <source>
        <dbReference type="Proteomes" id="UP000006546"/>
    </source>
</evidence>
<dbReference type="KEGG" id="tbe:Trebr_2168"/>
<dbReference type="InterPro" id="IPR001130">
    <property type="entry name" value="TatD-like"/>
</dbReference>
<dbReference type="RefSeq" id="WP_013759284.1">
    <property type="nucleotide sequence ID" value="NC_015500.1"/>
</dbReference>
<dbReference type="PANTHER" id="PTHR46124">
    <property type="entry name" value="D-AMINOACYL-TRNA DEACYLASE"/>
    <property type="match status" value="1"/>
</dbReference>
<sequence>MYAVDFHSHPDWYPESRRAAVVNQINERRIVTVAASVDADSYRSVRALAALSPYIVPTFGVHPERAARVFAAVNGELTALDPFLEQSALIGEIGLDYYWANEVPHDVQEKVFIHILQHCHVRKKVCVIHTKGAERRVADILADFPGALPVIHWYSGPERVYADCMDRGYAATFGCGLRYSPHERELLAHTPRESILAETDNPVGEPWLCGQNGAAAAGIGCDDTPALIFRVLRDIASVLGSDEAAATRLVYENARRLYALAARPPYCAPLE</sequence>
<dbReference type="Proteomes" id="UP000006546">
    <property type="component" value="Chromosome"/>
</dbReference>
<name>F4LKM6_TREBD</name>
<feature type="binding site" evidence="1">
    <location>
        <position position="129"/>
    </location>
    <ligand>
        <name>a divalent metal cation</name>
        <dbReference type="ChEBI" id="CHEBI:60240"/>
        <label>2</label>
    </ligand>
</feature>
<gene>
    <name evidence="2" type="ordered locus">Trebr_2168</name>
</gene>
<dbReference type="STRING" id="906968.Trebr_2168"/>
<dbReference type="Gene3D" id="3.20.20.140">
    <property type="entry name" value="Metal-dependent hydrolases"/>
    <property type="match status" value="1"/>
</dbReference>
<dbReference type="eggNOG" id="COG0084">
    <property type="taxonomic scope" value="Bacteria"/>
</dbReference>
<feature type="binding site" evidence="1">
    <location>
        <position position="9"/>
    </location>
    <ligand>
        <name>a divalent metal cation</name>
        <dbReference type="ChEBI" id="CHEBI:60240"/>
        <label>1</label>
    </ligand>
</feature>
<dbReference type="InterPro" id="IPR032466">
    <property type="entry name" value="Metal_Hydrolase"/>
</dbReference>
<dbReference type="GO" id="GO:0016788">
    <property type="term" value="F:hydrolase activity, acting on ester bonds"/>
    <property type="evidence" value="ECO:0007669"/>
    <property type="project" value="InterPro"/>
</dbReference>
<keyword evidence="3" id="KW-1185">Reference proteome</keyword>
<dbReference type="AlphaFoldDB" id="F4LKM6"/>
<feature type="binding site" evidence="1">
    <location>
        <position position="152"/>
    </location>
    <ligand>
        <name>a divalent metal cation</name>
        <dbReference type="ChEBI" id="CHEBI:60240"/>
        <label>2</label>
    </ligand>
</feature>
<dbReference type="PIRSF" id="PIRSF005902">
    <property type="entry name" value="DNase_TatD"/>
    <property type="match status" value="1"/>
</dbReference>
<dbReference type="Pfam" id="PF01026">
    <property type="entry name" value="TatD_DNase"/>
    <property type="match status" value="1"/>
</dbReference>
<keyword evidence="1" id="KW-0479">Metal-binding</keyword>
<evidence type="ECO:0000313" key="2">
    <source>
        <dbReference type="EMBL" id="AEE17582.1"/>
    </source>
</evidence>
<feature type="binding site" evidence="1">
    <location>
        <position position="7"/>
    </location>
    <ligand>
        <name>a divalent metal cation</name>
        <dbReference type="ChEBI" id="CHEBI:60240"/>
        <label>1</label>
    </ligand>
</feature>
<feature type="binding site" evidence="1">
    <location>
        <position position="92"/>
    </location>
    <ligand>
        <name>a divalent metal cation</name>
        <dbReference type="ChEBI" id="CHEBI:60240"/>
        <label>1</label>
    </ligand>
</feature>
<evidence type="ECO:0000256" key="1">
    <source>
        <dbReference type="PIRSR" id="PIRSR005902-1"/>
    </source>
</evidence>